<feature type="non-terminal residue" evidence="2">
    <location>
        <position position="1"/>
    </location>
</feature>
<dbReference type="eggNOG" id="COG3501">
    <property type="taxonomic scope" value="Bacteria"/>
</dbReference>
<dbReference type="AlphaFoldDB" id="A0A085AMZ5"/>
<gene>
    <name evidence="2" type="ORF">GTGU_00426</name>
</gene>
<feature type="region of interest" description="Disordered" evidence="1">
    <location>
        <begin position="71"/>
        <end position="110"/>
    </location>
</feature>
<name>A0A085AMZ5_9ENTR</name>
<proteinExistence type="predicted"/>
<accession>A0A085AMZ5</accession>
<evidence type="ECO:0000313" key="3">
    <source>
        <dbReference type="Proteomes" id="UP000028630"/>
    </source>
</evidence>
<protein>
    <submittedName>
        <fullName evidence="2">VgrG family protein</fullName>
    </submittedName>
</protein>
<comment type="caution">
    <text evidence="2">The sequence shown here is derived from an EMBL/GenBank/DDBJ whole genome shotgun (WGS) entry which is preliminary data.</text>
</comment>
<dbReference type="Proteomes" id="UP000028630">
    <property type="component" value="Unassembled WGS sequence"/>
</dbReference>
<organism evidence="2 3">
    <name type="scientific">Trabulsiella guamensis ATCC 49490</name>
    <dbReference type="NCBI Taxonomy" id="1005994"/>
    <lineage>
        <taxon>Bacteria</taxon>
        <taxon>Pseudomonadati</taxon>
        <taxon>Pseudomonadota</taxon>
        <taxon>Gammaproteobacteria</taxon>
        <taxon>Enterobacterales</taxon>
        <taxon>Enterobacteriaceae</taxon>
        <taxon>Trabulsiella</taxon>
    </lineage>
</organism>
<evidence type="ECO:0000313" key="2">
    <source>
        <dbReference type="EMBL" id="KFC11590.1"/>
    </source>
</evidence>
<keyword evidence="3" id="KW-1185">Reference proteome</keyword>
<sequence length="181" mass="19321">AQKVSGALGFSVQGDIVLSSNSQITLQSGSSFIVIHPGGVDISGPLINLNSGGSPGTAVQPLSLTALTAEKEEDNASDSNKPQSDSENDGGSGDGNDSGEEDKADDEDESGKYNLQFHFTDDNGVPYALTKYTALYSDKTKREDITDEEGFTEVFNTEDEQDIEVRLLSQNIDMLWGGVYE</sequence>
<dbReference type="EMBL" id="JMTB01000024">
    <property type="protein sequence ID" value="KFC11590.1"/>
    <property type="molecule type" value="Genomic_DNA"/>
</dbReference>
<reference evidence="3" key="1">
    <citation type="submission" date="2014-05" db="EMBL/GenBank/DDBJ databases">
        <title>ATOL: Assembling a taxonomically balanced genome-scale reconstruction of the evolutionary history of the Enterobacteriaceae.</title>
        <authorList>
            <person name="Plunkett G. III"/>
            <person name="Neeno-Eckwall E.C."/>
            <person name="Glasner J.D."/>
            <person name="Perna N.T."/>
        </authorList>
    </citation>
    <scope>NUCLEOTIDE SEQUENCE [LARGE SCALE GENOMIC DNA]</scope>
    <source>
        <strain evidence="3">ATCC 49490</strain>
    </source>
</reference>
<evidence type="ECO:0000256" key="1">
    <source>
        <dbReference type="SAM" id="MobiDB-lite"/>
    </source>
</evidence>
<feature type="compositionally biased region" description="Acidic residues" evidence="1">
    <location>
        <begin position="97"/>
        <end position="109"/>
    </location>
</feature>